<dbReference type="STRING" id="938405.SAMN02927895_00696"/>
<sequence>MPTIHPLDPNHIPPPPRRAHGPARPCPVAGGLRITIIGLGPLQEACLVGMLALALSWVSAELVFRMEQQAEAGPQAILTAAMQP</sequence>
<name>A0A1G6KFD7_9PROT</name>
<proteinExistence type="predicted"/>
<evidence type="ECO:0000313" key="2">
    <source>
        <dbReference type="EMBL" id="SDC29812.1"/>
    </source>
</evidence>
<dbReference type="RefSeq" id="WP_143018024.1">
    <property type="nucleotide sequence ID" value="NZ_FMZX01000001.1"/>
</dbReference>
<feature type="region of interest" description="Disordered" evidence="1">
    <location>
        <begin position="1"/>
        <end position="24"/>
    </location>
</feature>
<gene>
    <name evidence="2" type="ORF">SAMN04487779_1001506</name>
</gene>
<dbReference type="AlphaFoldDB" id="A0A1G6KFD7"/>
<keyword evidence="3" id="KW-1185">Reference proteome</keyword>
<reference evidence="2 3" key="1">
    <citation type="submission" date="2016-10" db="EMBL/GenBank/DDBJ databases">
        <authorList>
            <person name="de Groot N.N."/>
        </authorList>
    </citation>
    <scope>NUCLEOTIDE SEQUENCE [LARGE SCALE GENOMIC DNA]</scope>
    <source>
        <strain evidence="2 3">CPCC 100156</strain>
    </source>
</reference>
<accession>A0A1G6KFD7</accession>
<dbReference type="EMBL" id="FMZX01000001">
    <property type="protein sequence ID" value="SDC29812.1"/>
    <property type="molecule type" value="Genomic_DNA"/>
</dbReference>
<dbReference type="Proteomes" id="UP000198925">
    <property type="component" value="Unassembled WGS sequence"/>
</dbReference>
<organism evidence="2 3">
    <name type="scientific">Belnapia rosea</name>
    <dbReference type="NCBI Taxonomy" id="938405"/>
    <lineage>
        <taxon>Bacteria</taxon>
        <taxon>Pseudomonadati</taxon>
        <taxon>Pseudomonadota</taxon>
        <taxon>Alphaproteobacteria</taxon>
        <taxon>Acetobacterales</taxon>
        <taxon>Roseomonadaceae</taxon>
        <taxon>Belnapia</taxon>
    </lineage>
</organism>
<protein>
    <submittedName>
        <fullName evidence="2">Uncharacterized protein</fullName>
    </submittedName>
</protein>
<feature type="compositionally biased region" description="Low complexity" evidence="1">
    <location>
        <begin position="1"/>
        <end position="10"/>
    </location>
</feature>
<evidence type="ECO:0000256" key="1">
    <source>
        <dbReference type="SAM" id="MobiDB-lite"/>
    </source>
</evidence>
<evidence type="ECO:0000313" key="3">
    <source>
        <dbReference type="Proteomes" id="UP000198925"/>
    </source>
</evidence>